<sequence length="443" mass="48474">MDTTHTTLPDLLANHLILLQLTPYLPLPSLLSLSSTSTSLRSLLLTHPSTFSHLDLSPVPSARLPASLTAPLDRGGQSFRAERMDEALTEDEFYCGPLRGIFSRLTRIGALAGVGTMVLDGLCVPADLVREIVADTERFKALRVLSLRRCEHLNERKLCQVLKYAVRPGRAEGTPRLRALYVFGPRDGDVGSGEVEVGTRGGGVTEVEGAQIGAMIGAHEVVGGADMALDPWYRRQGVVMSIPLSDWAETLDACQGIIHFDAAGSEFLGPAMATISLGGCASCGSCPEEPAIFGQHDETAFPLLAPPPLHSQTVKEAQRPYGCVVRDGRTQYPPLILRCPECVRNRRCSTCNKWWCEACYQPPKAANIRADGSVQYENNAQPKQMGVRRECWECGLTCAACILRDIKTCRICQSEFCLLHNRGKKPDECDWCGSSGRRTRELY</sequence>
<evidence type="ECO:0008006" key="3">
    <source>
        <dbReference type="Google" id="ProtNLM"/>
    </source>
</evidence>
<keyword evidence="2" id="KW-1185">Reference proteome</keyword>
<name>A0A9P4J363_9PEZI</name>
<proteinExistence type="predicted"/>
<gene>
    <name evidence="1" type="ORF">K461DRAFT_286045</name>
</gene>
<comment type="caution">
    <text evidence="1">The sequence shown here is derived from an EMBL/GenBank/DDBJ whole genome shotgun (WGS) entry which is preliminary data.</text>
</comment>
<dbReference type="Proteomes" id="UP000799439">
    <property type="component" value="Unassembled WGS sequence"/>
</dbReference>
<dbReference type="EMBL" id="ML996085">
    <property type="protein sequence ID" value="KAF2153245.1"/>
    <property type="molecule type" value="Genomic_DNA"/>
</dbReference>
<dbReference type="AlphaFoldDB" id="A0A9P4J363"/>
<dbReference type="OrthoDB" id="5345494at2759"/>
<evidence type="ECO:0000313" key="1">
    <source>
        <dbReference type="EMBL" id="KAF2153245.1"/>
    </source>
</evidence>
<protein>
    <recommendedName>
        <fullName evidence="3">F-box domain-containing protein</fullName>
    </recommendedName>
</protein>
<accession>A0A9P4J363</accession>
<evidence type="ECO:0000313" key="2">
    <source>
        <dbReference type="Proteomes" id="UP000799439"/>
    </source>
</evidence>
<organism evidence="1 2">
    <name type="scientific">Myriangium duriaei CBS 260.36</name>
    <dbReference type="NCBI Taxonomy" id="1168546"/>
    <lineage>
        <taxon>Eukaryota</taxon>
        <taxon>Fungi</taxon>
        <taxon>Dikarya</taxon>
        <taxon>Ascomycota</taxon>
        <taxon>Pezizomycotina</taxon>
        <taxon>Dothideomycetes</taxon>
        <taxon>Dothideomycetidae</taxon>
        <taxon>Myriangiales</taxon>
        <taxon>Myriangiaceae</taxon>
        <taxon>Myriangium</taxon>
    </lineage>
</organism>
<reference evidence="1" key="1">
    <citation type="journal article" date="2020" name="Stud. Mycol.">
        <title>101 Dothideomycetes genomes: a test case for predicting lifestyles and emergence of pathogens.</title>
        <authorList>
            <person name="Haridas S."/>
            <person name="Albert R."/>
            <person name="Binder M."/>
            <person name="Bloem J."/>
            <person name="Labutti K."/>
            <person name="Salamov A."/>
            <person name="Andreopoulos B."/>
            <person name="Baker S."/>
            <person name="Barry K."/>
            <person name="Bills G."/>
            <person name="Bluhm B."/>
            <person name="Cannon C."/>
            <person name="Castanera R."/>
            <person name="Culley D."/>
            <person name="Daum C."/>
            <person name="Ezra D."/>
            <person name="Gonzalez J."/>
            <person name="Henrissat B."/>
            <person name="Kuo A."/>
            <person name="Liang C."/>
            <person name="Lipzen A."/>
            <person name="Lutzoni F."/>
            <person name="Magnuson J."/>
            <person name="Mondo S."/>
            <person name="Nolan M."/>
            <person name="Ohm R."/>
            <person name="Pangilinan J."/>
            <person name="Park H.-J."/>
            <person name="Ramirez L."/>
            <person name="Alfaro M."/>
            <person name="Sun H."/>
            <person name="Tritt A."/>
            <person name="Yoshinaga Y."/>
            <person name="Zwiers L.-H."/>
            <person name="Turgeon B."/>
            <person name="Goodwin S."/>
            <person name="Spatafora J."/>
            <person name="Crous P."/>
            <person name="Grigoriev I."/>
        </authorList>
    </citation>
    <scope>NUCLEOTIDE SEQUENCE</scope>
    <source>
        <strain evidence="1">CBS 260.36</strain>
    </source>
</reference>